<feature type="compositionally biased region" description="Gly residues" evidence="1">
    <location>
        <begin position="137"/>
        <end position="160"/>
    </location>
</feature>
<organism evidence="3 4">
    <name type="scientific">Orbilia ellipsospora</name>
    <dbReference type="NCBI Taxonomy" id="2528407"/>
    <lineage>
        <taxon>Eukaryota</taxon>
        <taxon>Fungi</taxon>
        <taxon>Dikarya</taxon>
        <taxon>Ascomycota</taxon>
        <taxon>Pezizomycotina</taxon>
        <taxon>Orbiliomycetes</taxon>
        <taxon>Orbiliales</taxon>
        <taxon>Orbiliaceae</taxon>
        <taxon>Orbilia</taxon>
    </lineage>
</organism>
<dbReference type="Proteomes" id="UP001365542">
    <property type="component" value="Unassembled WGS sequence"/>
</dbReference>
<name>A0AAV9WT98_9PEZI</name>
<protein>
    <recommendedName>
        <fullName evidence="2">DUF7932 domain-containing protein</fullName>
    </recommendedName>
</protein>
<comment type="caution">
    <text evidence="3">The sequence shown here is derived from an EMBL/GenBank/DDBJ whole genome shotgun (WGS) entry which is preliminary data.</text>
</comment>
<dbReference type="EMBL" id="JAVHJO010000017">
    <property type="protein sequence ID" value="KAK6525330.1"/>
    <property type="molecule type" value="Genomic_DNA"/>
</dbReference>
<gene>
    <name evidence="3" type="ORF">TWF694_005473</name>
</gene>
<feature type="compositionally biased region" description="Low complexity" evidence="1">
    <location>
        <begin position="44"/>
        <end position="53"/>
    </location>
</feature>
<evidence type="ECO:0000313" key="3">
    <source>
        <dbReference type="EMBL" id="KAK6525330.1"/>
    </source>
</evidence>
<feature type="region of interest" description="Disordered" evidence="1">
    <location>
        <begin position="104"/>
        <end position="160"/>
    </location>
</feature>
<feature type="region of interest" description="Disordered" evidence="1">
    <location>
        <begin position="18"/>
        <end position="55"/>
    </location>
</feature>
<feature type="domain" description="DUF7932" evidence="2">
    <location>
        <begin position="259"/>
        <end position="386"/>
    </location>
</feature>
<accession>A0AAV9WT98</accession>
<evidence type="ECO:0000313" key="4">
    <source>
        <dbReference type="Proteomes" id="UP001365542"/>
    </source>
</evidence>
<dbReference type="Pfam" id="PF25560">
    <property type="entry name" value="DUF7932"/>
    <property type="match status" value="1"/>
</dbReference>
<keyword evidence="4" id="KW-1185">Reference proteome</keyword>
<feature type="compositionally biased region" description="Gly residues" evidence="1">
    <location>
        <begin position="107"/>
        <end position="125"/>
    </location>
</feature>
<evidence type="ECO:0000256" key="1">
    <source>
        <dbReference type="SAM" id="MobiDB-lite"/>
    </source>
</evidence>
<dbReference type="InterPro" id="IPR057692">
    <property type="entry name" value="DUF7932"/>
</dbReference>
<reference evidence="3 4" key="1">
    <citation type="submission" date="2019-10" db="EMBL/GenBank/DDBJ databases">
        <authorList>
            <person name="Palmer J.M."/>
        </authorList>
    </citation>
    <scope>NUCLEOTIDE SEQUENCE [LARGE SCALE GENOMIC DNA]</scope>
    <source>
        <strain evidence="3 4">TWF694</strain>
    </source>
</reference>
<proteinExistence type="predicted"/>
<dbReference type="AlphaFoldDB" id="A0AAV9WT98"/>
<feature type="compositionally biased region" description="Gly residues" evidence="1">
    <location>
        <begin position="34"/>
        <end position="43"/>
    </location>
</feature>
<evidence type="ECO:0000259" key="2">
    <source>
        <dbReference type="Pfam" id="PF25560"/>
    </source>
</evidence>
<sequence length="985" mass="107417">MERVNYLPGTDSLYHGIVDSSGLNGRDGSNGQNGMPGGGGAPGSPGTNATPATHGENAQQMRVQLVRKYYHGGTRIQAHTLTPTHTPPVQEWLLQAQDMILLKAKGGDGGRGGRGGNGGSGGRGMDGVSRNDYQSGTRGGGGGAGGNGGNGTSGGSGGSGAYIEIEVEEDDMDLLVPIHWDVRGGKGGVAGANGSGGKGGAGGYGGKGYGPRGISGAPGNAIIQPGQHGLPGSARIQVRMKPTRELGAEHKFYLRRYFFTLVDFDVVDENEDGIFEPGEHIYVKNIRIQNTGGMPTPTQTSIPIQLVGTDWLGIYEGEAVFIPPGIPAGETVTINGRLRARIKYPPEPWSREFKEKTQVEFHAVLPSLNGRIIRDFAGIRDITLSYPISITSIRWANSVLPGTKMTMLWVITNKSTRPLGQSSDQARSVELFFRGHRDPTGEEDFSVTDAIDLQKMVEIDYLAPGDSKTYTQDVVFHDNAKAYKHHDFDLTLYLGRPRNPQKDTVQFSPILVQIGHPYLYQPTASFLVIANCNTTENQIVIQHQMLTSLHTDACYDVWNVSLYGGYLLPTDGSNVLNRYFGKGVIILGEDFDYFQQGGVRNAADLMPPEMGFALATHGTNIVFLGERNASIDAWIKSVVYPQFGSDPLLYQNKKQMVLGLRSGGLHNHSAIVPISASTQSKTKGTFQKRAKKTAKLMKTKFPLERFQIYPAPQDKNTVIVRQSLPVRCRLMVCRGPAHSRSSIDTLHLLAVISSLPITARVQLFLKMLGPDVSFEGASTGAVANHLIPVVVKLSIIHELELEISRYLKDAPWPHRISTATTCNVHLKSFHEFIGAWPLGPVAEGSMNFISDIFCHVLHATQLSSFGEKVIRFGFRRTNLRKYILAKAHGFLTTRMSNGPEVMKSLHIKNFTDTTTKLCNHLQVPLNDISPRWIDSFHEENKVLDVGEAAAERAHHAQRITRLHTDNAASQYVLRELVAPAPRIAS</sequence>